<evidence type="ECO:0000313" key="5">
    <source>
        <dbReference type="Proteomes" id="UP000575241"/>
    </source>
</evidence>
<feature type="domain" description="Glycosyl transferase family 1" evidence="3">
    <location>
        <begin position="244"/>
        <end position="400"/>
    </location>
</feature>
<dbReference type="InterPro" id="IPR001296">
    <property type="entry name" value="Glyco_trans_1"/>
</dbReference>
<keyword evidence="5" id="KW-1185">Reference proteome</keyword>
<comment type="caution">
    <text evidence="4">The sequence shown here is derived from an EMBL/GenBank/DDBJ whole genome shotgun (WGS) entry which is preliminary data.</text>
</comment>
<dbReference type="PANTHER" id="PTHR12526:SF510">
    <property type="entry name" value="D-INOSITOL 3-PHOSPHATE GLYCOSYLTRANSFERASE"/>
    <property type="match status" value="1"/>
</dbReference>
<reference evidence="4 5" key="1">
    <citation type="submission" date="2020-08" db="EMBL/GenBank/DDBJ databases">
        <title>Functional genomics of gut bacteria from endangered species of beetles.</title>
        <authorList>
            <person name="Carlos-Shanley C."/>
        </authorList>
    </citation>
    <scope>NUCLEOTIDE SEQUENCE [LARGE SCALE GENOMIC DNA]</scope>
    <source>
        <strain evidence="4 5">S00224</strain>
    </source>
</reference>
<evidence type="ECO:0000256" key="2">
    <source>
        <dbReference type="ARBA" id="ARBA00022679"/>
    </source>
</evidence>
<dbReference type="RefSeq" id="WP_184168164.1">
    <property type="nucleotide sequence ID" value="NZ_JACHLN010000002.1"/>
</dbReference>
<evidence type="ECO:0000256" key="1">
    <source>
        <dbReference type="ARBA" id="ARBA00022676"/>
    </source>
</evidence>
<sequence length="435" mass="48899">MQGLAETSPDDPPPRRRVLLLAYMISPRRGSEYSVTWNHIQAMKKWCDITLLYGTSGPHMGDDDDMAAVRDVLDKDVDYVFVQPPRLASILNRFNRKGFLLYSFYLAYAVWHREAGRVARRLCAERDFDLVHYLGPIGYREPGHLWKLDKPYVWGPIGGATNFPWQLRRAMPASGLAKLSLRAMVNGFQLRFSGRVRKALKRADFLFTATSENQAIFKRIHGVSSRYMPENGIVGPLTLDTGKFPAKPIRVAWIGSIEARKGLPILLGAIGQLKDRHAYHFDIIGDGPMKASMQEAALQAGIDDVITWHGQIPRETVSELFRSAHLHVVTGLNEGNPTTIWEAMENCVPLMALDHCGMHDTVGGGYGIKLPVESLDAIERNMAEALEALAERPERLREMAEACARECTVFRWDSREKVILEAYEAAIATYHAKGR</sequence>
<dbReference type="Proteomes" id="UP000575241">
    <property type="component" value="Unassembled WGS sequence"/>
</dbReference>
<dbReference type="CDD" id="cd03801">
    <property type="entry name" value="GT4_PimA-like"/>
    <property type="match status" value="1"/>
</dbReference>
<keyword evidence="1" id="KW-0328">Glycosyltransferase</keyword>
<dbReference type="Gene3D" id="3.40.50.2000">
    <property type="entry name" value="Glycogen Phosphorylase B"/>
    <property type="match status" value="1"/>
</dbReference>
<dbReference type="EMBL" id="JACHLN010000002">
    <property type="protein sequence ID" value="MBB4839783.1"/>
    <property type="molecule type" value="Genomic_DNA"/>
</dbReference>
<keyword evidence="2 4" id="KW-0808">Transferase</keyword>
<name>A0A7W7K2H6_9SPHN</name>
<organism evidence="4 5">
    <name type="scientific">Sphingomonas kyeonggiensis</name>
    <dbReference type="NCBI Taxonomy" id="1268553"/>
    <lineage>
        <taxon>Bacteria</taxon>
        <taxon>Pseudomonadati</taxon>
        <taxon>Pseudomonadota</taxon>
        <taxon>Alphaproteobacteria</taxon>
        <taxon>Sphingomonadales</taxon>
        <taxon>Sphingomonadaceae</taxon>
        <taxon>Sphingomonas</taxon>
    </lineage>
</organism>
<evidence type="ECO:0000259" key="3">
    <source>
        <dbReference type="Pfam" id="PF00534"/>
    </source>
</evidence>
<dbReference type="Pfam" id="PF00534">
    <property type="entry name" value="Glycos_transf_1"/>
    <property type="match status" value="1"/>
</dbReference>
<dbReference type="GO" id="GO:0016757">
    <property type="term" value="F:glycosyltransferase activity"/>
    <property type="evidence" value="ECO:0007669"/>
    <property type="project" value="UniProtKB-KW"/>
</dbReference>
<dbReference type="AlphaFoldDB" id="A0A7W7K2H6"/>
<gene>
    <name evidence="4" type="ORF">HNP52_002852</name>
</gene>
<protein>
    <submittedName>
        <fullName evidence="4">Glycosyltransferase involved in cell wall biosynthesis</fullName>
    </submittedName>
</protein>
<dbReference type="PANTHER" id="PTHR12526">
    <property type="entry name" value="GLYCOSYLTRANSFERASE"/>
    <property type="match status" value="1"/>
</dbReference>
<dbReference type="SUPFAM" id="SSF53756">
    <property type="entry name" value="UDP-Glycosyltransferase/glycogen phosphorylase"/>
    <property type="match status" value="1"/>
</dbReference>
<proteinExistence type="predicted"/>
<evidence type="ECO:0000313" key="4">
    <source>
        <dbReference type="EMBL" id="MBB4839783.1"/>
    </source>
</evidence>
<accession>A0A7W7K2H6</accession>